<dbReference type="InterPro" id="IPR036909">
    <property type="entry name" value="Cyt_c-like_dom_sf"/>
</dbReference>
<dbReference type="AlphaFoldDB" id="A0A0P1ICJ4"/>
<keyword evidence="4" id="KW-0249">Electron transport</keyword>
<evidence type="ECO:0000256" key="4">
    <source>
        <dbReference type="ARBA" id="ARBA00022982"/>
    </source>
</evidence>
<evidence type="ECO:0000256" key="7">
    <source>
        <dbReference type="SAM" id="SignalP"/>
    </source>
</evidence>
<accession>A0A0P1ICJ4</accession>
<reference evidence="10" key="1">
    <citation type="submission" date="2015-09" db="EMBL/GenBank/DDBJ databases">
        <authorList>
            <person name="Rodrigo-Torres Lidia"/>
            <person name="Arahal R.David."/>
        </authorList>
    </citation>
    <scope>NUCLEOTIDE SEQUENCE [LARGE SCALE GENOMIC DNA]</scope>
    <source>
        <strain evidence="10">CECT 7735</strain>
    </source>
</reference>
<dbReference type="Pfam" id="PF00034">
    <property type="entry name" value="Cytochrom_C"/>
    <property type="match status" value="1"/>
</dbReference>
<dbReference type="Gene3D" id="1.10.760.10">
    <property type="entry name" value="Cytochrome c-like domain"/>
    <property type="match status" value="1"/>
</dbReference>
<dbReference type="GeneID" id="83881854"/>
<feature type="chain" id="PRO_5006065126" evidence="7">
    <location>
        <begin position="18"/>
        <end position="143"/>
    </location>
</feature>
<dbReference type="GO" id="GO:0046872">
    <property type="term" value="F:metal ion binding"/>
    <property type="evidence" value="ECO:0007669"/>
    <property type="project" value="UniProtKB-KW"/>
</dbReference>
<evidence type="ECO:0000313" key="10">
    <source>
        <dbReference type="Proteomes" id="UP000051870"/>
    </source>
</evidence>
<sequence length="143" mass="15237">MNTKYLILGASAVAAIAAFTFLRSESPTDISQTDPVASTAMAAVRMPEIKGNAAVGQTIFENVCAACHGAQGAGNSEAGPPLIHKIYEPSHHGDESFQRAVAHGVRAHHWRFGDMPPVDGLTRGDVVMVIDYIREIQRANGIN</sequence>
<gene>
    <name evidence="9" type="ORF">PH7735_02847</name>
</gene>
<evidence type="ECO:0000313" key="9">
    <source>
        <dbReference type="EMBL" id="CUK05000.1"/>
    </source>
</evidence>
<evidence type="ECO:0000256" key="3">
    <source>
        <dbReference type="ARBA" id="ARBA00022723"/>
    </source>
</evidence>
<feature type="signal peptide" evidence="7">
    <location>
        <begin position="1"/>
        <end position="17"/>
    </location>
</feature>
<dbReference type="STRING" id="1715693.PH7735_02847"/>
<keyword evidence="5 6" id="KW-0408">Iron</keyword>
<dbReference type="GO" id="GO:0009055">
    <property type="term" value="F:electron transfer activity"/>
    <property type="evidence" value="ECO:0007669"/>
    <property type="project" value="InterPro"/>
</dbReference>
<dbReference type="PANTHER" id="PTHR37823:SF1">
    <property type="entry name" value="CYTOCHROME C-553-LIKE"/>
    <property type="match status" value="1"/>
</dbReference>
<dbReference type="InterPro" id="IPR009056">
    <property type="entry name" value="Cyt_c-like_dom"/>
</dbReference>
<evidence type="ECO:0000259" key="8">
    <source>
        <dbReference type="PROSITE" id="PS51007"/>
    </source>
</evidence>
<dbReference type="EMBL" id="CYTW01000003">
    <property type="protein sequence ID" value="CUK05000.1"/>
    <property type="molecule type" value="Genomic_DNA"/>
</dbReference>
<proteinExistence type="predicted"/>
<dbReference type="Proteomes" id="UP000051870">
    <property type="component" value="Unassembled WGS sequence"/>
</dbReference>
<evidence type="ECO:0000256" key="2">
    <source>
        <dbReference type="ARBA" id="ARBA00022617"/>
    </source>
</evidence>
<evidence type="ECO:0000256" key="1">
    <source>
        <dbReference type="ARBA" id="ARBA00022448"/>
    </source>
</evidence>
<name>A0A0P1ICJ4_9RHOB</name>
<keyword evidence="10" id="KW-1185">Reference proteome</keyword>
<protein>
    <submittedName>
        <fullName evidence="9">Cytochrome c oxidase, cbb3-type, subunit III</fullName>
    </submittedName>
</protein>
<organism evidence="9 10">
    <name type="scientific">Shimia thalassica</name>
    <dbReference type="NCBI Taxonomy" id="1715693"/>
    <lineage>
        <taxon>Bacteria</taxon>
        <taxon>Pseudomonadati</taxon>
        <taxon>Pseudomonadota</taxon>
        <taxon>Alphaproteobacteria</taxon>
        <taxon>Rhodobacterales</taxon>
        <taxon>Roseobacteraceae</taxon>
    </lineage>
</organism>
<evidence type="ECO:0000256" key="5">
    <source>
        <dbReference type="ARBA" id="ARBA00023004"/>
    </source>
</evidence>
<keyword evidence="1" id="KW-0813">Transport</keyword>
<keyword evidence="7" id="KW-0732">Signal</keyword>
<dbReference type="RefSeq" id="WP_058312021.1">
    <property type="nucleotide sequence ID" value="NZ_CYTW01000003.1"/>
</dbReference>
<keyword evidence="3 6" id="KW-0479">Metal-binding</keyword>
<dbReference type="PROSITE" id="PS51007">
    <property type="entry name" value="CYTC"/>
    <property type="match status" value="1"/>
</dbReference>
<evidence type="ECO:0000256" key="6">
    <source>
        <dbReference type="PROSITE-ProRule" id="PRU00433"/>
    </source>
</evidence>
<dbReference type="PANTHER" id="PTHR37823">
    <property type="entry name" value="CYTOCHROME C-553-LIKE"/>
    <property type="match status" value="1"/>
</dbReference>
<keyword evidence="2 6" id="KW-0349">Heme</keyword>
<feature type="domain" description="Cytochrome c" evidence="8">
    <location>
        <begin position="51"/>
        <end position="137"/>
    </location>
</feature>
<dbReference type="SUPFAM" id="SSF46626">
    <property type="entry name" value="Cytochrome c"/>
    <property type="match status" value="1"/>
</dbReference>
<dbReference type="InterPro" id="IPR051811">
    <property type="entry name" value="Cytochrome_c550/c551-like"/>
</dbReference>
<dbReference type="GO" id="GO:0020037">
    <property type="term" value="F:heme binding"/>
    <property type="evidence" value="ECO:0007669"/>
    <property type="project" value="InterPro"/>
</dbReference>